<evidence type="ECO:0000313" key="3">
    <source>
        <dbReference type="Proteomes" id="UP001632037"/>
    </source>
</evidence>
<proteinExistence type="predicted"/>
<evidence type="ECO:0000256" key="1">
    <source>
        <dbReference type="SAM" id="MobiDB-lite"/>
    </source>
</evidence>
<comment type="caution">
    <text evidence="2">The sequence shown here is derived from an EMBL/GenBank/DDBJ whole genome shotgun (WGS) entry which is preliminary data.</text>
</comment>
<feature type="region of interest" description="Disordered" evidence="1">
    <location>
        <begin position="76"/>
        <end position="115"/>
    </location>
</feature>
<organism evidence="2 3">
    <name type="scientific">Phytophthora oleae</name>
    <dbReference type="NCBI Taxonomy" id="2107226"/>
    <lineage>
        <taxon>Eukaryota</taxon>
        <taxon>Sar</taxon>
        <taxon>Stramenopiles</taxon>
        <taxon>Oomycota</taxon>
        <taxon>Peronosporomycetes</taxon>
        <taxon>Peronosporales</taxon>
        <taxon>Peronosporaceae</taxon>
        <taxon>Phytophthora</taxon>
    </lineage>
</organism>
<dbReference type="AlphaFoldDB" id="A0ABD3FZ91"/>
<gene>
    <name evidence="2" type="ORF">V7S43_003646</name>
</gene>
<feature type="compositionally biased region" description="Polar residues" evidence="1">
    <location>
        <begin position="76"/>
        <end position="91"/>
    </location>
</feature>
<reference evidence="2 3" key="1">
    <citation type="submission" date="2024-09" db="EMBL/GenBank/DDBJ databases">
        <title>Genome sequencing and assembly of Phytophthora oleae, isolate VK10A, causative agent of rot of olive drupes.</title>
        <authorList>
            <person name="Conti Taguali S."/>
            <person name="Riolo M."/>
            <person name="La Spada F."/>
            <person name="Cacciola S.O."/>
            <person name="Dionisio G."/>
        </authorList>
    </citation>
    <scope>NUCLEOTIDE SEQUENCE [LARGE SCALE GENOMIC DNA]</scope>
    <source>
        <strain evidence="2 3">VK10A</strain>
    </source>
</reference>
<dbReference type="EMBL" id="JBIMZQ010000005">
    <property type="protein sequence ID" value="KAL3671736.1"/>
    <property type="molecule type" value="Genomic_DNA"/>
</dbReference>
<dbReference type="Proteomes" id="UP001632037">
    <property type="component" value="Unassembled WGS sequence"/>
</dbReference>
<evidence type="ECO:0000313" key="2">
    <source>
        <dbReference type="EMBL" id="KAL3671736.1"/>
    </source>
</evidence>
<accession>A0ABD3FZ91</accession>
<protein>
    <submittedName>
        <fullName evidence="2">Uncharacterized protein</fullName>
    </submittedName>
</protein>
<sequence>MHLVIYLTRMSAPWLVSSIIVEVTSIKDWEYGAINQLEQVFQRGSRGHQAVQMLNNRDFSIQLFASLVPHKAQSLRASSHHLTTGDDTSAPHQGELLDPGIPTVKEGSRQKSSWS</sequence>
<name>A0ABD3FZ91_9STRA</name>
<keyword evidence="3" id="KW-1185">Reference proteome</keyword>